<dbReference type="InterPro" id="IPR036271">
    <property type="entry name" value="Tet_transcr_reg_TetR-rel_C_sf"/>
</dbReference>
<dbReference type="HOGENOM" id="CLU_069543_3_1_11"/>
<organism evidence="7 8">
    <name type="scientific">Actinomyces graevenitzii F0530</name>
    <dbReference type="NCBI Taxonomy" id="1321817"/>
    <lineage>
        <taxon>Bacteria</taxon>
        <taxon>Bacillati</taxon>
        <taxon>Actinomycetota</taxon>
        <taxon>Actinomycetes</taxon>
        <taxon>Actinomycetales</taxon>
        <taxon>Actinomycetaceae</taxon>
        <taxon>Actinomyces</taxon>
    </lineage>
</organism>
<protein>
    <submittedName>
        <fullName evidence="7">Transcriptional regulator, TetR family</fullName>
    </submittedName>
</protein>
<dbReference type="SUPFAM" id="SSF46689">
    <property type="entry name" value="Homeodomain-like"/>
    <property type="match status" value="1"/>
</dbReference>
<gene>
    <name evidence="7" type="ORF">HMPREF1978_00549</name>
</gene>
<evidence type="ECO:0000256" key="5">
    <source>
        <dbReference type="SAM" id="MobiDB-lite"/>
    </source>
</evidence>
<dbReference type="RefSeq" id="WP_021604518.1">
    <property type="nucleotide sequence ID" value="NZ_KE951502.1"/>
</dbReference>
<evidence type="ECO:0000259" key="6">
    <source>
        <dbReference type="PROSITE" id="PS50977"/>
    </source>
</evidence>
<dbReference type="SUPFAM" id="SSF48498">
    <property type="entry name" value="Tetracyclin repressor-like, C-terminal domain"/>
    <property type="match status" value="1"/>
</dbReference>
<dbReference type="Proteomes" id="UP000016481">
    <property type="component" value="Unassembled WGS sequence"/>
</dbReference>
<dbReference type="InterPro" id="IPR001647">
    <property type="entry name" value="HTH_TetR"/>
</dbReference>
<evidence type="ECO:0000256" key="1">
    <source>
        <dbReference type="ARBA" id="ARBA00023015"/>
    </source>
</evidence>
<evidence type="ECO:0000256" key="4">
    <source>
        <dbReference type="PROSITE-ProRule" id="PRU00335"/>
    </source>
</evidence>
<dbReference type="InterPro" id="IPR050109">
    <property type="entry name" value="HTH-type_TetR-like_transc_reg"/>
</dbReference>
<dbReference type="Gene3D" id="1.10.10.60">
    <property type="entry name" value="Homeodomain-like"/>
    <property type="match status" value="1"/>
</dbReference>
<dbReference type="GO" id="GO:0003700">
    <property type="term" value="F:DNA-binding transcription factor activity"/>
    <property type="evidence" value="ECO:0007669"/>
    <property type="project" value="TreeGrafter"/>
</dbReference>
<feature type="region of interest" description="Disordered" evidence="5">
    <location>
        <begin position="87"/>
        <end position="115"/>
    </location>
</feature>
<accession>U1RFY5</accession>
<dbReference type="PATRIC" id="fig|1321817.3.peg.476"/>
<dbReference type="PANTHER" id="PTHR30055">
    <property type="entry name" value="HTH-TYPE TRANSCRIPTIONAL REGULATOR RUTR"/>
    <property type="match status" value="1"/>
</dbReference>
<dbReference type="PANTHER" id="PTHR30055:SF234">
    <property type="entry name" value="HTH-TYPE TRANSCRIPTIONAL REGULATOR BETI"/>
    <property type="match status" value="1"/>
</dbReference>
<dbReference type="AlphaFoldDB" id="U1RFY5"/>
<dbReference type="Pfam" id="PF00440">
    <property type="entry name" value="TetR_N"/>
    <property type="match status" value="1"/>
</dbReference>
<feature type="region of interest" description="Disordered" evidence="5">
    <location>
        <begin position="224"/>
        <end position="255"/>
    </location>
</feature>
<evidence type="ECO:0000256" key="3">
    <source>
        <dbReference type="ARBA" id="ARBA00023163"/>
    </source>
</evidence>
<name>U1RFY5_9ACTO</name>
<keyword evidence="2 4" id="KW-0238">DNA-binding</keyword>
<comment type="caution">
    <text evidence="7">The sequence shown here is derived from an EMBL/GenBank/DDBJ whole genome shotgun (WGS) entry which is preliminary data.</text>
</comment>
<feature type="compositionally biased region" description="Low complexity" evidence="5">
    <location>
        <begin position="224"/>
        <end position="243"/>
    </location>
</feature>
<feature type="DNA-binding region" description="H-T-H motif" evidence="4">
    <location>
        <begin position="31"/>
        <end position="50"/>
    </location>
</feature>
<dbReference type="PRINTS" id="PR00455">
    <property type="entry name" value="HTHTETR"/>
</dbReference>
<evidence type="ECO:0000313" key="8">
    <source>
        <dbReference type="Proteomes" id="UP000016481"/>
    </source>
</evidence>
<feature type="compositionally biased region" description="Low complexity" evidence="5">
    <location>
        <begin position="87"/>
        <end position="98"/>
    </location>
</feature>
<feature type="domain" description="HTH tetR-type" evidence="6">
    <location>
        <begin position="8"/>
        <end position="68"/>
    </location>
</feature>
<keyword evidence="3" id="KW-0804">Transcription</keyword>
<dbReference type="PROSITE" id="PS01081">
    <property type="entry name" value="HTH_TETR_1"/>
    <property type="match status" value="1"/>
</dbReference>
<sequence>MASSKSRTLTRDIILSAALELVDDAGLSALSLRSLGKRLGVSQAAFYRHFPDKAALLEGICEQLWRLTYERFLALVQGSDAALDDAAPGASATAAAPARPDPSPDTEPGSSLAITPQTAPNQALQAQEYIRQYANCLRATLQDHPNTVILLMTHPISTPEQLSLLAGVLASLARSGFTPTTDTLALITSVSVYTTGFVAAEVVPPAGTSDDAVAKPGSAALAAPSGAAEPATKTAAPAGASSADTVTTPAAPSEGADDAVVAVTEDLMAVSAMLDPADAAALQPLIGEVLAGKWDFSAQFERGLEAILRGW</sequence>
<dbReference type="InterPro" id="IPR004111">
    <property type="entry name" value="Repressor_TetR_C"/>
</dbReference>
<dbReference type="InterPro" id="IPR023772">
    <property type="entry name" value="DNA-bd_HTH_TetR-type_CS"/>
</dbReference>
<evidence type="ECO:0000313" key="7">
    <source>
        <dbReference type="EMBL" id="ERH17387.1"/>
    </source>
</evidence>
<dbReference type="GO" id="GO:0045892">
    <property type="term" value="P:negative regulation of DNA-templated transcription"/>
    <property type="evidence" value="ECO:0007669"/>
    <property type="project" value="InterPro"/>
</dbReference>
<evidence type="ECO:0000256" key="2">
    <source>
        <dbReference type="ARBA" id="ARBA00023125"/>
    </source>
</evidence>
<dbReference type="Pfam" id="PF02909">
    <property type="entry name" value="TetR_C_1"/>
    <property type="match status" value="1"/>
</dbReference>
<dbReference type="PROSITE" id="PS50977">
    <property type="entry name" value="HTH_TETR_2"/>
    <property type="match status" value="1"/>
</dbReference>
<dbReference type="Gene3D" id="1.10.357.10">
    <property type="entry name" value="Tetracycline Repressor, domain 2"/>
    <property type="match status" value="1"/>
</dbReference>
<dbReference type="GO" id="GO:0000976">
    <property type="term" value="F:transcription cis-regulatory region binding"/>
    <property type="evidence" value="ECO:0007669"/>
    <property type="project" value="TreeGrafter"/>
</dbReference>
<dbReference type="EMBL" id="AWSC01000018">
    <property type="protein sequence ID" value="ERH17387.1"/>
    <property type="molecule type" value="Genomic_DNA"/>
</dbReference>
<dbReference type="InterPro" id="IPR009057">
    <property type="entry name" value="Homeodomain-like_sf"/>
</dbReference>
<reference evidence="7 8" key="1">
    <citation type="submission" date="2013-08" db="EMBL/GenBank/DDBJ databases">
        <authorList>
            <person name="Weinstock G."/>
            <person name="Sodergren E."/>
            <person name="Wylie T."/>
            <person name="Fulton L."/>
            <person name="Fulton R."/>
            <person name="Fronick C."/>
            <person name="O'Laughlin M."/>
            <person name="Godfrey J."/>
            <person name="Miner T."/>
            <person name="Herter B."/>
            <person name="Appelbaum E."/>
            <person name="Cordes M."/>
            <person name="Lek S."/>
            <person name="Wollam A."/>
            <person name="Pepin K.H."/>
            <person name="Palsikar V.B."/>
            <person name="Mitreva M."/>
            <person name="Wilson R.K."/>
        </authorList>
    </citation>
    <scope>NUCLEOTIDE SEQUENCE [LARGE SCALE GENOMIC DNA]</scope>
    <source>
        <strain evidence="7 8">F0530</strain>
    </source>
</reference>
<proteinExistence type="predicted"/>
<keyword evidence="1" id="KW-0805">Transcription regulation</keyword>